<evidence type="ECO:0000313" key="2">
    <source>
        <dbReference type="Proteomes" id="UP000628017"/>
    </source>
</evidence>
<gene>
    <name evidence="1" type="ORF">GCM10011498_08810</name>
</gene>
<comment type="caution">
    <text evidence="1">The sequence shown here is derived from an EMBL/GenBank/DDBJ whole genome shotgun (WGS) entry which is preliminary data.</text>
</comment>
<dbReference type="EMBL" id="BMKA01000001">
    <property type="protein sequence ID" value="GGA10911.1"/>
    <property type="molecule type" value="Genomic_DNA"/>
</dbReference>
<keyword evidence="2" id="KW-1185">Reference proteome</keyword>
<evidence type="ECO:0000313" key="1">
    <source>
        <dbReference type="EMBL" id="GGA10911.1"/>
    </source>
</evidence>
<name>A0A916QU46_9RHOB</name>
<accession>A0A916QU46</accession>
<proteinExistence type="predicted"/>
<reference evidence="1" key="1">
    <citation type="journal article" date="2014" name="Int. J. Syst. Evol. Microbiol.">
        <title>Complete genome sequence of Corynebacterium casei LMG S-19264T (=DSM 44701T), isolated from a smear-ripened cheese.</title>
        <authorList>
            <consortium name="US DOE Joint Genome Institute (JGI-PGF)"/>
            <person name="Walter F."/>
            <person name="Albersmeier A."/>
            <person name="Kalinowski J."/>
            <person name="Ruckert C."/>
        </authorList>
    </citation>
    <scope>NUCLEOTIDE SEQUENCE</scope>
    <source>
        <strain evidence="1">CGMCC 1.15880</strain>
    </source>
</reference>
<organism evidence="1 2">
    <name type="scientific">Neptunicoccus cionae</name>
    <dbReference type="NCBI Taxonomy" id="2035344"/>
    <lineage>
        <taxon>Bacteria</taxon>
        <taxon>Pseudomonadati</taxon>
        <taxon>Pseudomonadota</taxon>
        <taxon>Alphaproteobacteria</taxon>
        <taxon>Rhodobacterales</taxon>
        <taxon>Paracoccaceae</taxon>
        <taxon>Neptunicoccus</taxon>
    </lineage>
</organism>
<sequence length="59" mass="6594">MSPKISAEAIAGHKLPETFFELLSISQAYSEKGQLDYYGLRSGLIRIAKYPPLHDARTI</sequence>
<reference evidence="1" key="2">
    <citation type="submission" date="2020-09" db="EMBL/GenBank/DDBJ databases">
        <authorList>
            <person name="Sun Q."/>
            <person name="Zhou Y."/>
        </authorList>
    </citation>
    <scope>NUCLEOTIDE SEQUENCE</scope>
    <source>
        <strain evidence="1">CGMCC 1.15880</strain>
    </source>
</reference>
<dbReference type="Proteomes" id="UP000628017">
    <property type="component" value="Unassembled WGS sequence"/>
</dbReference>
<dbReference type="AlphaFoldDB" id="A0A916QU46"/>
<protein>
    <submittedName>
        <fullName evidence="1">Uncharacterized protein</fullName>
    </submittedName>
</protein>